<reference evidence="6" key="1">
    <citation type="submission" date="2025-08" db="UniProtKB">
        <authorList>
            <consortium name="RefSeq"/>
        </authorList>
    </citation>
    <scope>IDENTIFICATION</scope>
    <source>
        <tissue evidence="6">Whole body</tissue>
    </source>
</reference>
<evidence type="ECO:0000256" key="2">
    <source>
        <dbReference type="ARBA" id="ARBA00010971"/>
    </source>
</evidence>
<comment type="similarity">
    <text evidence="2">Belongs to the janus family.</text>
</comment>
<dbReference type="InterPro" id="IPR007702">
    <property type="entry name" value="Janus"/>
</dbReference>
<evidence type="ECO:0000313" key="5">
    <source>
        <dbReference type="Proteomes" id="UP000694924"/>
    </source>
</evidence>
<keyword evidence="4" id="KW-0726">Sexual differentiation</keyword>
<proteinExistence type="inferred from homology"/>
<dbReference type="Pfam" id="PF05005">
    <property type="entry name" value="Ocnus"/>
    <property type="match status" value="1"/>
</dbReference>
<protein>
    <submittedName>
        <fullName evidence="6">14 kDa phosphohistidine phosphatase-like isoform X1</fullName>
    </submittedName>
</protein>
<dbReference type="SUPFAM" id="SSF143724">
    <property type="entry name" value="PHP14-like"/>
    <property type="match status" value="1"/>
</dbReference>
<dbReference type="InterPro" id="IPR038596">
    <property type="entry name" value="Janus_sf"/>
</dbReference>
<dbReference type="RefSeq" id="XP_015182752.1">
    <property type="nucleotide sequence ID" value="XM_015327266.1"/>
</dbReference>
<gene>
    <name evidence="6" type="primary">LOC107069725</name>
</gene>
<dbReference type="Proteomes" id="UP000694924">
    <property type="component" value="Unplaced"/>
</dbReference>
<evidence type="ECO:0000256" key="3">
    <source>
        <dbReference type="ARBA" id="ARBA00022782"/>
    </source>
</evidence>
<dbReference type="GeneID" id="107069725"/>
<dbReference type="PANTHER" id="PTHR12258">
    <property type="entry name" value="JANUS-A/JANUS-B"/>
    <property type="match status" value="1"/>
</dbReference>
<accession>A0ABM1IRB5</accession>
<evidence type="ECO:0000256" key="1">
    <source>
        <dbReference type="ARBA" id="ARBA00002508"/>
    </source>
</evidence>
<dbReference type="PANTHER" id="PTHR12258:SF5">
    <property type="entry name" value="BCDNA.GH02250-RELATED"/>
    <property type="match status" value="1"/>
</dbReference>
<organism evidence="5 6">
    <name type="scientific">Polistes dominula</name>
    <name type="common">European paper wasp</name>
    <name type="synonym">Vespa dominula</name>
    <dbReference type="NCBI Taxonomy" id="743375"/>
    <lineage>
        <taxon>Eukaryota</taxon>
        <taxon>Metazoa</taxon>
        <taxon>Ecdysozoa</taxon>
        <taxon>Arthropoda</taxon>
        <taxon>Hexapoda</taxon>
        <taxon>Insecta</taxon>
        <taxon>Pterygota</taxon>
        <taxon>Neoptera</taxon>
        <taxon>Endopterygota</taxon>
        <taxon>Hymenoptera</taxon>
        <taxon>Apocrita</taxon>
        <taxon>Aculeata</taxon>
        <taxon>Vespoidea</taxon>
        <taxon>Vespidae</taxon>
        <taxon>Polistinae</taxon>
        <taxon>Polistini</taxon>
        <taxon>Polistes</taxon>
    </lineage>
</organism>
<name>A0ABM1IRB5_POLDO</name>
<comment type="function">
    <text evidence="1">JanA and janB regulate somatic sex differentiation.</text>
</comment>
<keyword evidence="5" id="KW-1185">Reference proteome</keyword>
<sequence>MILKVSKCIFQLYVNRPLQLSVPINSQWFSTKMSKYLSEVPEVDIDGKGVFKYMLLNIHDKATDDYKPVVRGYLSAAWHDDVFEQTKEQVKKYSDLEVKSLGGGRIQHDPEIKSIRVYGYSQGYGQADHSLAVDLLKTKYPDYDITWTNDGY</sequence>
<keyword evidence="3" id="KW-0221">Differentiation</keyword>
<evidence type="ECO:0000256" key="4">
    <source>
        <dbReference type="ARBA" id="ARBA00022928"/>
    </source>
</evidence>
<evidence type="ECO:0000313" key="6">
    <source>
        <dbReference type="RefSeq" id="XP_015182752.1"/>
    </source>
</evidence>
<dbReference type="Gene3D" id="3.50.20.20">
    <property type="entry name" value="Janus/Ocnus"/>
    <property type="match status" value="1"/>
</dbReference>